<proteinExistence type="predicted"/>
<reference evidence="1" key="1">
    <citation type="submission" date="2018-09" db="EMBL/GenBank/DDBJ databases">
        <title>A genomic encyclopedia of anaerobic methanotrophic archaea.</title>
        <authorList>
            <person name="Skennerton C.T."/>
            <person name="Chadwick G.L."/>
            <person name="Laso-Perez R."/>
            <person name="Leu A.O."/>
            <person name="Speth D.R."/>
            <person name="Yu H."/>
            <person name="Morgan-Lang C."/>
            <person name="Hatzenpichler R."/>
            <person name="Goudeau D."/>
            <person name="Malmstrom R."/>
            <person name="Woyke T."/>
            <person name="Hallam S."/>
            <person name="Tyson G.W."/>
            <person name="Wegener G."/>
            <person name="Boetius A."/>
            <person name="Orphan V.J."/>
        </authorList>
    </citation>
    <scope>NUCLEOTIDE SEQUENCE</scope>
    <source>
        <strain evidence="1">CONS3730D10UFb2</strain>
    </source>
</reference>
<dbReference type="EMBL" id="QYBA01000084">
    <property type="protein sequence ID" value="TKY92032.1"/>
    <property type="molecule type" value="Genomic_DNA"/>
</dbReference>
<dbReference type="Proteomes" id="UP000315423">
    <property type="component" value="Unassembled WGS sequence"/>
</dbReference>
<gene>
    <name evidence="1" type="ORF">C5S46_02730</name>
</gene>
<accession>A0AC61SBU5</accession>
<organism evidence="1 2">
    <name type="scientific">Candidatus Methanomarinus sp</name>
    <dbReference type="NCBI Taxonomy" id="3386244"/>
    <lineage>
        <taxon>Archaea</taxon>
        <taxon>Methanobacteriati</taxon>
        <taxon>Methanobacteriota</taxon>
        <taxon>Stenosarchaea group</taxon>
        <taxon>Methanomicrobia</taxon>
        <taxon>Methanosarcinales</taxon>
        <taxon>ANME-2 cluster</taxon>
        <taxon>Candidatus Methanocomedenaceae</taxon>
        <taxon>Candidatus Methanomarinus</taxon>
    </lineage>
</organism>
<evidence type="ECO:0000313" key="1">
    <source>
        <dbReference type="EMBL" id="TKY92032.1"/>
    </source>
</evidence>
<protein>
    <submittedName>
        <fullName evidence="1">4Fe-4S dicluster domain-containing protein</fullName>
    </submittedName>
</protein>
<evidence type="ECO:0000313" key="2">
    <source>
        <dbReference type="Proteomes" id="UP000315423"/>
    </source>
</evidence>
<sequence length="86" mass="9609">MKIAIGGMVEPGSTRVNKTGGWRIYRPLYHKDMCIKCGICSLLCPDSSVKAQEDGYVIFDYDYCKGCGICAYECPKDAIEMVLEEK</sequence>
<comment type="caution">
    <text evidence="1">The sequence shown here is derived from an EMBL/GenBank/DDBJ whole genome shotgun (WGS) entry which is preliminary data.</text>
</comment>
<name>A0AC61SBU5_9EURY</name>